<evidence type="ECO:0000259" key="1">
    <source>
        <dbReference type="Pfam" id="PF03372"/>
    </source>
</evidence>
<name>A0A1S8KPJ2_9LACT</name>
<dbReference type="GO" id="GO:0003824">
    <property type="term" value="F:catalytic activity"/>
    <property type="evidence" value="ECO:0007669"/>
    <property type="project" value="InterPro"/>
</dbReference>
<protein>
    <recommendedName>
        <fullName evidence="1">Endonuclease/exonuclease/phosphatase domain-containing protein</fullName>
    </recommendedName>
</protein>
<organism evidence="2 3">
    <name type="scientific">Dolosigranulum pigrum</name>
    <dbReference type="NCBI Taxonomy" id="29394"/>
    <lineage>
        <taxon>Bacteria</taxon>
        <taxon>Bacillati</taxon>
        <taxon>Bacillota</taxon>
        <taxon>Bacilli</taxon>
        <taxon>Lactobacillales</taxon>
        <taxon>Carnobacteriaceae</taxon>
        <taxon>Dolosigranulum</taxon>
    </lineage>
</organism>
<gene>
    <name evidence="2" type="ORF">BWX42_07950</name>
</gene>
<accession>A0A1S8KPJ2</accession>
<dbReference type="InterPro" id="IPR036691">
    <property type="entry name" value="Endo/exonu/phosph_ase_sf"/>
</dbReference>
<dbReference type="CDD" id="cd09079">
    <property type="entry name" value="RgfB-like"/>
    <property type="match status" value="1"/>
</dbReference>
<dbReference type="GO" id="GO:0006506">
    <property type="term" value="P:GPI anchor biosynthetic process"/>
    <property type="evidence" value="ECO:0007669"/>
    <property type="project" value="TreeGrafter"/>
</dbReference>
<dbReference type="PANTHER" id="PTHR14859">
    <property type="entry name" value="CALCOFLUOR WHITE HYPERSENSITIVE PROTEIN PRECURSOR"/>
    <property type="match status" value="1"/>
</dbReference>
<reference evidence="2 3" key="1">
    <citation type="submission" date="2017-01" db="EMBL/GenBank/DDBJ databases">
        <title>Complete Genome Sequence of Dolosigranulum pigrum isolated from a Patient with interstitial lung disease.</title>
        <authorList>
            <person name="Mukhopadhyay R."/>
            <person name="Joaquin J."/>
            <person name="Hogue R."/>
            <person name="Fitzgerald S."/>
            <person name="Jospin G."/>
            <person name="Eisen J.A."/>
            <person name="Chaturvedi V."/>
        </authorList>
    </citation>
    <scope>NUCLEOTIDE SEQUENCE [LARGE SCALE GENOMIC DNA]</scope>
    <source>
        <strain evidence="2 3">15S00348</strain>
    </source>
</reference>
<dbReference type="SUPFAM" id="SSF56219">
    <property type="entry name" value="DNase I-like"/>
    <property type="match status" value="1"/>
</dbReference>
<dbReference type="Pfam" id="PF03372">
    <property type="entry name" value="Exo_endo_phos"/>
    <property type="match status" value="1"/>
</dbReference>
<evidence type="ECO:0000313" key="3">
    <source>
        <dbReference type="Proteomes" id="UP000190409"/>
    </source>
</evidence>
<dbReference type="EMBL" id="MUYF01000003">
    <property type="protein sequence ID" value="OOL81630.1"/>
    <property type="molecule type" value="Genomic_DNA"/>
</dbReference>
<dbReference type="AlphaFoldDB" id="A0A1S8KPJ2"/>
<sequence length="282" mass="32166">MMNILTLNVHGWLEEAPYKKLSHLAERIHQAQYDVVMLQEVNQLMDGPEVSHDLFCSLQRDEQAVPLKENNYALVLVKMLEKLGSSYYFSWGANHIGYDKYDEGLAILAKQPLQAKSYIVSESQAYDDIATRTNLKATVQLDGQNWTVVTGHFSWWQSDADELLFKHEWKNALAHMEEVDRSRLIVAGDFNNHSLVRGEGYDFIRETAPFLVDTYQVADVRRGFATAQGSIDGWAHQTSDKRIDYIFVSKEINVVSSRVIFDGEHAPVVSDHFGIEVVLDNK</sequence>
<dbReference type="GO" id="GO:0016020">
    <property type="term" value="C:membrane"/>
    <property type="evidence" value="ECO:0007669"/>
    <property type="project" value="GOC"/>
</dbReference>
<feature type="domain" description="Endonuclease/exonuclease/phosphatase" evidence="1">
    <location>
        <begin position="16"/>
        <end position="272"/>
    </location>
</feature>
<dbReference type="Gene3D" id="3.60.10.10">
    <property type="entry name" value="Endonuclease/exonuclease/phosphatase"/>
    <property type="match status" value="1"/>
</dbReference>
<dbReference type="Proteomes" id="UP000190409">
    <property type="component" value="Unassembled WGS sequence"/>
</dbReference>
<dbReference type="InterPro" id="IPR005135">
    <property type="entry name" value="Endo/exonuclease/phosphatase"/>
</dbReference>
<proteinExistence type="predicted"/>
<evidence type="ECO:0000313" key="2">
    <source>
        <dbReference type="EMBL" id="OOL81630.1"/>
    </source>
</evidence>
<comment type="caution">
    <text evidence="2">The sequence shown here is derived from an EMBL/GenBank/DDBJ whole genome shotgun (WGS) entry which is preliminary data.</text>
</comment>
<dbReference type="InterPro" id="IPR051916">
    <property type="entry name" value="GPI-anchor_lipid_remodeler"/>
</dbReference>
<dbReference type="PANTHER" id="PTHR14859:SF1">
    <property type="entry name" value="PGAP2-INTERACTING PROTEIN"/>
    <property type="match status" value="1"/>
</dbReference>